<dbReference type="AlphaFoldDB" id="A0A0T9LDW8"/>
<protein>
    <submittedName>
        <fullName evidence="1">Uncharacterized protein</fullName>
    </submittedName>
</protein>
<organism evidence="1 2">
    <name type="scientific">Yersinia kristensenii</name>
    <dbReference type="NCBI Taxonomy" id="28152"/>
    <lineage>
        <taxon>Bacteria</taxon>
        <taxon>Pseudomonadati</taxon>
        <taxon>Pseudomonadota</taxon>
        <taxon>Gammaproteobacteria</taxon>
        <taxon>Enterobacterales</taxon>
        <taxon>Yersiniaceae</taxon>
        <taxon>Yersinia</taxon>
    </lineage>
</organism>
<name>A0A0T9LDW8_YERKR</name>
<reference evidence="1 2" key="1">
    <citation type="submission" date="2015-03" db="EMBL/GenBank/DDBJ databases">
        <authorList>
            <person name="Murphy D."/>
        </authorList>
    </citation>
    <scope>NUCLEOTIDE SEQUENCE [LARGE SCALE GENOMIC DNA]</scope>
    <source>
        <strain evidence="1 2">FCF326</strain>
    </source>
</reference>
<evidence type="ECO:0000313" key="2">
    <source>
        <dbReference type="Proteomes" id="UP000045824"/>
    </source>
</evidence>
<evidence type="ECO:0000313" key="1">
    <source>
        <dbReference type="EMBL" id="CNE83841.1"/>
    </source>
</evidence>
<accession>A0A0T9LDW8</accession>
<dbReference type="Proteomes" id="UP000045824">
    <property type="component" value="Unassembled WGS sequence"/>
</dbReference>
<sequence length="36" mass="4136">MYIGMAGYLMECECLSTKLTSFSDVIFYGVRIMSFK</sequence>
<proteinExistence type="predicted"/>
<gene>
    <name evidence="1" type="ORF">ERS008491_02403</name>
</gene>
<dbReference type="EMBL" id="CPYI01000008">
    <property type="protein sequence ID" value="CNE83841.1"/>
    <property type="molecule type" value="Genomic_DNA"/>
</dbReference>